<sequence>MRLSTVIFYILHTVLSLSWNIEESKTADYVYLRLIKPSTSGYHFKLSTSSFGPKFNTSYWAVNLVRTNPPQACSPIVNKPDILGSIAFIQRGSCSFMSKVLYAEIAGAKAVIVHDNSDSEDGLIFMSADDTSRVSHVPSAFLGAKDSQYILNLMYSINSDLAIVDFLCNVTNPDKIKLAPWNPWS</sequence>
<comment type="caution">
    <text evidence="5">The sequence shown here is derived from an EMBL/GenBank/DDBJ whole genome shotgun (WGS) entry which is preliminary data.</text>
</comment>
<keyword evidence="1 3" id="KW-0732">Signal</keyword>
<organism evidence="5 6">
    <name type="scientific">Cichlidogyrus casuarinus</name>
    <dbReference type="NCBI Taxonomy" id="1844966"/>
    <lineage>
        <taxon>Eukaryota</taxon>
        <taxon>Metazoa</taxon>
        <taxon>Spiralia</taxon>
        <taxon>Lophotrochozoa</taxon>
        <taxon>Platyhelminthes</taxon>
        <taxon>Monogenea</taxon>
        <taxon>Monopisthocotylea</taxon>
        <taxon>Dactylogyridea</taxon>
        <taxon>Ancyrocephalidae</taxon>
        <taxon>Cichlidogyrus</taxon>
    </lineage>
</organism>
<gene>
    <name evidence="5" type="primary">PRADC1</name>
    <name evidence="5" type="ORF">Ciccas_002778</name>
</gene>
<evidence type="ECO:0000259" key="4">
    <source>
        <dbReference type="Pfam" id="PF02225"/>
    </source>
</evidence>
<keyword evidence="2" id="KW-0325">Glycoprotein</keyword>
<feature type="chain" id="PRO_5044784392" evidence="3">
    <location>
        <begin position="17"/>
        <end position="185"/>
    </location>
</feature>
<evidence type="ECO:0000256" key="2">
    <source>
        <dbReference type="ARBA" id="ARBA00023180"/>
    </source>
</evidence>
<dbReference type="GO" id="GO:0008233">
    <property type="term" value="F:peptidase activity"/>
    <property type="evidence" value="ECO:0007669"/>
    <property type="project" value="UniProtKB-KW"/>
</dbReference>
<dbReference type="AlphaFoldDB" id="A0ABD2QGH3"/>
<keyword evidence="5" id="KW-0645">Protease</keyword>
<feature type="signal peptide" evidence="3">
    <location>
        <begin position="1"/>
        <end position="16"/>
    </location>
</feature>
<proteinExistence type="predicted"/>
<dbReference type="Gene3D" id="3.50.30.30">
    <property type="match status" value="1"/>
</dbReference>
<dbReference type="InterPro" id="IPR046450">
    <property type="entry name" value="PA_dom_sf"/>
</dbReference>
<evidence type="ECO:0000313" key="6">
    <source>
        <dbReference type="Proteomes" id="UP001626550"/>
    </source>
</evidence>
<dbReference type="Pfam" id="PF02225">
    <property type="entry name" value="PA"/>
    <property type="match status" value="1"/>
</dbReference>
<protein>
    <submittedName>
        <fullName evidence="5">Protease-associated domain containing 1</fullName>
    </submittedName>
</protein>
<dbReference type="PANTHER" id="PTHR22702">
    <property type="entry name" value="PROTEASE-ASSOCIATED DOMAIN-CONTAINING PROTEIN"/>
    <property type="match status" value="1"/>
</dbReference>
<dbReference type="GO" id="GO:0006508">
    <property type="term" value="P:proteolysis"/>
    <property type="evidence" value="ECO:0007669"/>
    <property type="project" value="UniProtKB-KW"/>
</dbReference>
<evidence type="ECO:0000313" key="5">
    <source>
        <dbReference type="EMBL" id="KAL3318560.1"/>
    </source>
</evidence>
<evidence type="ECO:0000256" key="3">
    <source>
        <dbReference type="SAM" id="SignalP"/>
    </source>
</evidence>
<keyword evidence="5" id="KW-0378">Hydrolase</keyword>
<accession>A0ABD2QGH3</accession>
<keyword evidence="6" id="KW-1185">Reference proteome</keyword>
<name>A0ABD2QGH3_9PLAT</name>
<dbReference type="SUPFAM" id="SSF52025">
    <property type="entry name" value="PA domain"/>
    <property type="match status" value="1"/>
</dbReference>
<evidence type="ECO:0000256" key="1">
    <source>
        <dbReference type="ARBA" id="ARBA00022729"/>
    </source>
</evidence>
<feature type="domain" description="PA" evidence="4">
    <location>
        <begin position="64"/>
        <end position="148"/>
    </location>
</feature>
<dbReference type="PANTHER" id="PTHR22702:SF1">
    <property type="entry name" value="PROTEASE-ASSOCIATED DOMAIN-CONTAINING PROTEIN 1"/>
    <property type="match status" value="1"/>
</dbReference>
<reference evidence="5 6" key="1">
    <citation type="submission" date="2024-11" db="EMBL/GenBank/DDBJ databases">
        <title>Adaptive evolution of stress response genes in parasites aligns with host niche diversity.</title>
        <authorList>
            <person name="Hahn C."/>
            <person name="Resl P."/>
        </authorList>
    </citation>
    <scope>NUCLEOTIDE SEQUENCE [LARGE SCALE GENOMIC DNA]</scope>
    <source>
        <strain evidence="5">EGGRZ-B1_66</strain>
        <tissue evidence="5">Body</tissue>
    </source>
</reference>
<dbReference type="EMBL" id="JBJKFK010000230">
    <property type="protein sequence ID" value="KAL3318560.1"/>
    <property type="molecule type" value="Genomic_DNA"/>
</dbReference>
<dbReference type="Proteomes" id="UP001626550">
    <property type="component" value="Unassembled WGS sequence"/>
</dbReference>
<dbReference type="InterPro" id="IPR003137">
    <property type="entry name" value="PA_domain"/>
</dbReference>